<dbReference type="OrthoDB" id="10637012at2759"/>
<dbReference type="RefSeq" id="XP_034242409.1">
    <property type="nucleotide sequence ID" value="XM_034386518.1"/>
</dbReference>
<dbReference type="GeneID" id="117645946"/>
<evidence type="ECO:0000313" key="2">
    <source>
        <dbReference type="RefSeq" id="XP_034242409.1"/>
    </source>
</evidence>
<dbReference type="InParanoid" id="A0A6P8ZNI4"/>
<protein>
    <submittedName>
        <fullName evidence="2">Uncharacterized protein LOC117645946</fullName>
    </submittedName>
</protein>
<gene>
    <name evidence="2" type="primary">LOC117645946</name>
</gene>
<dbReference type="AlphaFoldDB" id="A0A6P8ZNI4"/>
<organism evidence="2">
    <name type="scientific">Thrips palmi</name>
    <name type="common">Melon thrips</name>
    <dbReference type="NCBI Taxonomy" id="161013"/>
    <lineage>
        <taxon>Eukaryota</taxon>
        <taxon>Metazoa</taxon>
        <taxon>Ecdysozoa</taxon>
        <taxon>Arthropoda</taxon>
        <taxon>Hexapoda</taxon>
        <taxon>Insecta</taxon>
        <taxon>Pterygota</taxon>
        <taxon>Neoptera</taxon>
        <taxon>Paraneoptera</taxon>
        <taxon>Thysanoptera</taxon>
        <taxon>Terebrantia</taxon>
        <taxon>Thripoidea</taxon>
        <taxon>Thripidae</taxon>
        <taxon>Thrips</taxon>
    </lineage>
</organism>
<reference evidence="2" key="1">
    <citation type="submission" date="2025-08" db="UniProtKB">
        <authorList>
            <consortium name="RefSeq"/>
        </authorList>
    </citation>
    <scope>IDENTIFICATION</scope>
    <source>
        <tissue evidence="2">Total insect</tissue>
    </source>
</reference>
<proteinExistence type="predicted"/>
<evidence type="ECO:0000313" key="1">
    <source>
        <dbReference type="Proteomes" id="UP000515158"/>
    </source>
</evidence>
<dbReference type="KEGG" id="tpal:117645946"/>
<accession>A0A6P8ZNI4</accession>
<keyword evidence="1" id="KW-1185">Reference proteome</keyword>
<name>A0A6P8ZNI4_THRPL</name>
<dbReference type="Proteomes" id="UP000515158">
    <property type="component" value="Unplaced"/>
</dbReference>
<sequence length="300" mass="33965">MVNALDLSDVLPGEISSSERYRAAVALDFLNSLSPEETCGIGAWCHDTDMLVTPKRNPMEHQFLIGTYLKITSRLDDSGILTTSGISHSDDEEPINENAEEVIPSQTFTSVMDLSAESVGEDKRNDHQDACSLSEDDDLMRRAVDVANQIENTLNSETEREKRSFLDLTLRSREVNIPADLNRHQQQALKRAITLFGTPSVENWGIYVNDIIRGFTRDYKHCNPDRVKAMAFGVINEKPKKIFLSIYSPIYTLRELQKAEKEYGYFVKRSSSPETCHFVFGYHQITRTIVDGSGKYKKLS</sequence>